<organism evidence="2 3">
    <name type="scientific">Bos mutus</name>
    <name type="common">wild yak</name>
    <dbReference type="NCBI Taxonomy" id="72004"/>
    <lineage>
        <taxon>Eukaryota</taxon>
        <taxon>Metazoa</taxon>
        <taxon>Chordata</taxon>
        <taxon>Craniata</taxon>
        <taxon>Vertebrata</taxon>
        <taxon>Euteleostomi</taxon>
        <taxon>Mammalia</taxon>
        <taxon>Eutheria</taxon>
        <taxon>Laurasiatheria</taxon>
        <taxon>Artiodactyla</taxon>
        <taxon>Ruminantia</taxon>
        <taxon>Pecora</taxon>
        <taxon>Bovidae</taxon>
        <taxon>Bovinae</taxon>
        <taxon>Bos</taxon>
    </lineage>
</organism>
<evidence type="ECO:0000313" key="2">
    <source>
        <dbReference type="EMBL" id="MXQ84314.1"/>
    </source>
</evidence>
<reference evidence="2" key="1">
    <citation type="submission" date="2019-10" db="EMBL/GenBank/DDBJ databases">
        <title>The sequence and de novo assembly of the wild yak genome.</title>
        <authorList>
            <person name="Liu Y."/>
        </authorList>
    </citation>
    <scope>NUCLEOTIDE SEQUENCE [LARGE SCALE GENOMIC DNA]</scope>
    <source>
        <strain evidence="2">WY2019</strain>
    </source>
</reference>
<dbReference type="AlphaFoldDB" id="A0A6B0R8Z9"/>
<protein>
    <submittedName>
        <fullName evidence="2">Uncharacterized protein</fullName>
    </submittedName>
</protein>
<name>A0A6B0R8Z9_9CETA</name>
<sequence length="131" mass="13665">MYVTEDSRLVAAAPRSHQVCGANSRGINARQAPKDSRTAPRPSRDATPSDGRSPAARALPGPSPGGRRCLPGRGGDHGGGGLCKVPKPARQLRERGARTRPAAPSSREPRAPRAREAGAAGRASRDPHANR</sequence>
<proteinExistence type="predicted"/>
<gene>
    <name evidence="2" type="ORF">E5288_WYG014186</name>
</gene>
<dbReference type="EMBL" id="VBQZ03000020">
    <property type="protein sequence ID" value="MXQ84314.1"/>
    <property type="molecule type" value="Genomic_DNA"/>
</dbReference>
<feature type="compositionally biased region" description="Basic and acidic residues" evidence="1">
    <location>
        <begin position="107"/>
        <end position="116"/>
    </location>
</feature>
<evidence type="ECO:0000313" key="3">
    <source>
        <dbReference type="Proteomes" id="UP000322234"/>
    </source>
</evidence>
<dbReference type="Proteomes" id="UP000322234">
    <property type="component" value="Unassembled WGS sequence"/>
</dbReference>
<feature type="region of interest" description="Disordered" evidence="1">
    <location>
        <begin position="1"/>
        <end position="131"/>
    </location>
</feature>
<keyword evidence="3" id="KW-1185">Reference proteome</keyword>
<comment type="caution">
    <text evidence="2">The sequence shown here is derived from an EMBL/GenBank/DDBJ whole genome shotgun (WGS) entry which is preliminary data.</text>
</comment>
<feature type="compositionally biased region" description="Basic and acidic residues" evidence="1">
    <location>
        <begin position="32"/>
        <end position="44"/>
    </location>
</feature>
<evidence type="ECO:0000256" key="1">
    <source>
        <dbReference type="SAM" id="MobiDB-lite"/>
    </source>
</evidence>
<accession>A0A6B0R8Z9</accession>